<keyword evidence="6" id="KW-0614">Plasmid</keyword>
<dbReference type="InterPro" id="IPR050950">
    <property type="entry name" value="HTH-type_LysR_regulators"/>
</dbReference>
<comment type="similarity">
    <text evidence="1">Belongs to the LysR transcriptional regulatory family.</text>
</comment>
<dbReference type="InterPro" id="IPR005119">
    <property type="entry name" value="LysR_subst-bd"/>
</dbReference>
<dbReference type="AlphaFoldDB" id="A0A075RCN7"/>
<dbReference type="RefSeq" id="WP_003338822.1">
    <property type="nucleotide sequence ID" value="NZ_CP007807.1"/>
</dbReference>
<dbReference type="GO" id="GO:0005829">
    <property type="term" value="C:cytosol"/>
    <property type="evidence" value="ECO:0007669"/>
    <property type="project" value="TreeGrafter"/>
</dbReference>
<dbReference type="PRINTS" id="PR00039">
    <property type="entry name" value="HTHLYSR"/>
</dbReference>
<reference evidence="6 7" key="1">
    <citation type="journal article" date="2011" name="J. Bacteriol.">
        <title>Genome sequence of Brevibacillus laterosporus LMG 15441, a pathogen of invertebrates.</title>
        <authorList>
            <person name="Djukic M."/>
            <person name="Poehlein A."/>
            <person name="Thurmer A."/>
            <person name="Daniel R."/>
        </authorList>
    </citation>
    <scope>NUCLEOTIDE SEQUENCE [LARGE SCALE GENOMIC DNA]</scope>
    <source>
        <strain evidence="6 7">LMG 15441</strain>
        <plasmid evidence="6 7">pBRLA33</plasmid>
    </source>
</reference>
<evidence type="ECO:0000256" key="4">
    <source>
        <dbReference type="ARBA" id="ARBA00023163"/>
    </source>
</evidence>
<dbReference type="PANTHER" id="PTHR30419">
    <property type="entry name" value="HTH-TYPE TRANSCRIPTIONAL REGULATOR YBHD"/>
    <property type="match status" value="1"/>
</dbReference>
<dbReference type="InterPro" id="IPR036390">
    <property type="entry name" value="WH_DNA-bd_sf"/>
</dbReference>
<dbReference type="Gene3D" id="3.40.190.290">
    <property type="match status" value="1"/>
</dbReference>
<organism evidence="6 7">
    <name type="scientific">Brevibacillus laterosporus LMG 15441</name>
    <dbReference type="NCBI Taxonomy" id="1042163"/>
    <lineage>
        <taxon>Bacteria</taxon>
        <taxon>Bacillati</taxon>
        <taxon>Bacillota</taxon>
        <taxon>Bacilli</taxon>
        <taxon>Bacillales</taxon>
        <taxon>Paenibacillaceae</taxon>
        <taxon>Brevibacillus</taxon>
    </lineage>
</organism>
<dbReference type="FunFam" id="1.10.10.10:FF:000001">
    <property type="entry name" value="LysR family transcriptional regulator"/>
    <property type="match status" value="1"/>
</dbReference>
<geneLocation type="plasmid" evidence="6 7">
    <name>pBRLA33</name>
</geneLocation>
<dbReference type="CDD" id="cd08434">
    <property type="entry name" value="PBP2_GltC_like"/>
    <property type="match status" value="1"/>
</dbReference>
<accession>A0A075RCN7</accession>
<dbReference type="Pfam" id="PF03466">
    <property type="entry name" value="LysR_substrate"/>
    <property type="match status" value="1"/>
</dbReference>
<evidence type="ECO:0000256" key="2">
    <source>
        <dbReference type="ARBA" id="ARBA00023015"/>
    </source>
</evidence>
<dbReference type="EMBL" id="CP007807">
    <property type="protein sequence ID" value="AIG28948.1"/>
    <property type="molecule type" value="Genomic_DNA"/>
</dbReference>
<keyword evidence="3" id="KW-0238">DNA-binding</keyword>
<gene>
    <name evidence="6" type="primary">gltC_4</name>
    <name evidence="6" type="ORF">BRLA_33p000210</name>
</gene>
<dbReference type="SUPFAM" id="SSF53850">
    <property type="entry name" value="Periplasmic binding protein-like II"/>
    <property type="match status" value="1"/>
</dbReference>
<evidence type="ECO:0000256" key="1">
    <source>
        <dbReference type="ARBA" id="ARBA00009437"/>
    </source>
</evidence>
<evidence type="ECO:0000256" key="3">
    <source>
        <dbReference type="ARBA" id="ARBA00023125"/>
    </source>
</evidence>
<keyword evidence="2" id="KW-0805">Transcription regulation</keyword>
<sequence>MEWQQILYFRKVAQTQHITRSAELLNVSQPALSRAIARLEEELNTPLFERKGRNIVLNQYGELFLKRVERAIQEIEEGKQEIQDLINPDHGKIQIAFLHSLGIEVVPEFIRSFRLQYPQVSFHLHQASMDQIVEQLKTGLIDIALFSMLEPIDEVHWEPLITEELFLIVSKTHPLANRTQIELKEIANEPFISFKQGYGLRTLTDTLCKQAGFTPAITFEGEEIATIAGLVAVKLGVSLVPDVNVLDKSKVSLLRVLDPGCERTIGLAWKEKRYLSPVARRFISFVKEHYI</sequence>
<dbReference type="PROSITE" id="PS50931">
    <property type="entry name" value="HTH_LYSR"/>
    <property type="match status" value="1"/>
</dbReference>
<dbReference type="Pfam" id="PF00126">
    <property type="entry name" value="HTH_1"/>
    <property type="match status" value="1"/>
</dbReference>
<keyword evidence="7" id="KW-1185">Reference proteome</keyword>
<dbReference type="PANTHER" id="PTHR30419:SF28">
    <property type="entry name" value="HTH-TYPE TRANSCRIPTIONAL REGULATOR BSDA"/>
    <property type="match status" value="1"/>
</dbReference>
<keyword evidence="4" id="KW-0804">Transcription</keyword>
<feature type="domain" description="HTH lysR-type" evidence="5">
    <location>
        <begin position="1"/>
        <end position="58"/>
    </location>
</feature>
<dbReference type="Gene3D" id="1.10.10.10">
    <property type="entry name" value="Winged helix-like DNA-binding domain superfamily/Winged helix DNA-binding domain"/>
    <property type="match status" value="1"/>
</dbReference>
<name>A0A075RCN7_BRELA</name>
<dbReference type="SUPFAM" id="SSF46785">
    <property type="entry name" value="Winged helix' DNA-binding domain"/>
    <property type="match status" value="1"/>
</dbReference>
<dbReference type="HOGENOM" id="CLU_039613_6_2_9"/>
<evidence type="ECO:0000313" key="7">
    <source>
        <dbReference type="Proteomes" id="UP000005850"/>
    </source>
</evidence>
<dbReference type="InterPro" id="IPR000847">
    <property type="entry name" value="LysR_HTH_N"/>
</dbReference>
<protein>
    <submittedName>
        <fullName evidence="6">HTH-type transcriptional regulator GltC</fullName>
    </submittedName>
</protein>
<dbReference type="KEGG" id="blr:BRLA_33p000210"/>
<evidence type="ECO:0000259" key="5">
    <source>
        <dbReference type="PROSITE" id="PS50931"/>
    </source>
</evidence>
<dbReference type="InterPro" id="IPR036388">
    <property type="entry name" value="WH-like_DNA-bd_sf"/>
</dbReference>
<dbReference type="GO" id="GO:0003700">
    <property type="term" value="F:DNA-binding transcription factor activity"/>
    <property type="evidence" value="ECO:0007669"/>
    <property type="project" value="InterPro"/>
</dbReference>
<evidence type="ECO:0000313" key="6">
    <source>
        <dbReference type="EMBL" id="AIG28948.1"/>
    </source>
</evidence>
<dbReference type="Proteomes" id="UP000005850">
    <property type="component" value="Plasmid pBRLA33"/>
</dbReference>
<proteinExistence type="inferred from homology"/>
<dbReference type="GO" id="GO:0003677">
    <property type="term" value="F:DNA binding"/>
    <property type="evidence" value="ECO:0007669"/>
    <property type="project" value="UniProtKB-KW"/>
</dbReference>